<evidence type="ECO:0000259" key="1">
    <source>
        <dbReference type="Pfam" id="PF09636"/>
    </source>
</evidence>
<protein>
    <submittedName>
        <fullName evidence="2">XkdW family protein</fullName>
    </submittedName>
</protein>
<dbReference type="AlphaFoldDB" id="A0AA42N3R6"/>
<organism evidence="2 3">
    <name type="scientific">Aquipseudomonas alcaligenes</name>
    <name type="common">Pseudomonas alcaligenes</name>
    <dbReference type="NCBI Taxonomy" id="43263"/>
    <lineage>
        <taxon>Bacteria</taxon>
        <taxon>Pseudomonadati</taxon>
        <taxon>Pseudomonadota</taxon>
        <taxon>Gammaproteobacteria</taxon>
        <taxon>Pseudomonadales</taxon>
        <taxon>Pseudomonadaceae</taxon>
        <taxon>Aquipseudomonas</taxon>
    </lineage>
</organism>
<dbReference type="RefSeq" id="WP_280054159.1">
    <property type="nucleotide sequence ID" value="NZ_JAOBYN010000010.1"/>
</dbReference>
<proteinExistence type="predicted"/>
<sequence length="183" mass="19154">MLYDAIKQLFPKAVAGTDFLLRDDGEGPFIAQWNLAEPKPTAAALAAAGKTVLLKQLCASIDAIADEARKAVAGDALRAVEYEKAAVEAQTFKEAGYPVGAVPRTVAAWAINGRTAQQAADNILAEAAAYSEALYQIREARLGAKEQVRQAMAANQVEQARLIASATIESIRAAITGIGNAGA</sequence>
<accession>A0AA42N3R6</accession>
<evidence type="ECO:0000313" key="3">
    <source>
        <dbReference type="Proteomes" id="UP001158730"/>
    </source>
</evidence>
<reference evidence="2" key="1">
    <citation type="submission" date="2022-09" db="EMBL/GenBank/DDBJ databases">
        <title>Intensive care unit water sources are persistently colonized with multi-drug resistant bacteria and are the site of extensive horizontal gene transfer of antibiotic resistance genes.</title>
        <authorList>
            <person name="Diorio-Toth L."/>
        </authorList>
    </citation>
    <scope>NUCLEOTIDE SEQUENCE</scope>
    <source>
        <strain evidence="2">GD03990</strain>
    </source>
</reference>
<name>A0AA42N3R6_AQUAC</name>
<dbReference type="SUPFAM" id="SSF159865">
    <property type="entry name" value="XkdW-like"/>
    <property type="match status" value="1"/>
</dbReference>
<dbReference type="InterPro" id="IPR019094">
    <property type="entry name" value="Phage_SP-beta_YorD"/>
</dbReference>
<evidence type="ECO:0000313" key="2">
    <source>
        <dbReference type="EMBL" id="MDH1055581.1"/>
    </source>
</evidence>
<dbReference type="Proteomes" id="UP001158730">
    <property type="component" value="Unassembled WGS sequence"/>
</dbReference>
<feature type="domain" description="Bacteriophage SP-beta YorD" evidence="1">
    <location>
        <begin position="2"/>
        <end position="48"/>
    </location>
</feature>
<gene>
    <name evidence="2" type="ORF">N5C05_12515</name>
</gene>
<dbReference type="Gene3D" id="3.30.56.60">
    <property type="entry name" value="XkdW-like"/>
    <property type="match status" value="1"/>
</dbReference>
<dbReference type="Pfam" id="PF09636">
    <property type="entry name" value="XkdW"/>
    <property type="match status" value="1"/>
</dbReference>
<comment type="caution">
    <text evidence="2">The sequence shown here is derived from an EMBL/GenBank/DDBJ whole genome shotgun (WGS) entry which is preliminary data.</text>
</comment>
<dbReference type="EMBL" id="JAOBYN010000010">
    <property type="protein sequence ID" value="MDH1055581.1"/>
    <property type="molecule type" value="Genomic_DNA"/>
</dbReference>
<dbReference type="InterPro" id="IPR035950">
    <property type="entry name" value="XkdW-like_sf"/>
</dbReference>